<evidence type="ECO:0000256" key="1">
    <source>
        <dbReference type="ARBA" id="ARBA00004141"/>
    </source>
</evidence>
<feature type="domain" description="ABC-2 type transporter transmembrane" evidence="6">
    <location>
        <begin position="139"/>
        <end position="499"/>
    </location>
</feature>
<evidence type="ECO:0000313" key="7">
    <source>
        <dbReference type="EMBL" id="GIQ88132.1"/>
    </source>
</evidence>
<evidence type="ECO:0000256" key="3">
    <source>
        <dbReference type="ARBA" id="ARBA00022989"/>
    </source>
</evidence>
<comment type="caution">
    <text evidence="7">The sequence shown here is derived from an EMBL/GenBank/DDBJ whole genome shotgun (WGS) entry which is preliminary data.</text>
</comment>
<evidence type="ECO:0000313" key="8">
    <source>
        <dbReference type="Proteomes" id="UP000265618"/>
    </source>
</evidence>
<feature type="transmembrane region" description="Helical" evidence="5">
    <location>
        <begin position="399"/>
        <end position="418"/>
    </location>
</feature>
<organism evidence="7 8">
    <name type="scientific">Kipferlia bialata</name>
    <dbReference type="NCBI Taxonomy" id="797122"/>
    <lineage>
        <taxon>Eukaryota</taxon>
        <taxon>Metamonada</taxon>
        <taxon>Carpediemonas-like organisms</taxon>
        <taxon>Kipferlia</taxon>
    </lineage>
</organism>
<proteinExistence type="predicted"/>
<keyword evidence="2 5" id="KW-0812">Transmembrane</keyword>
<evidence type="ECO:0000259" key="6">
    <source>
        <dbReference type="Pfam" id="PF12698"/>
    </source>
</evidence>
<keyword evidence="3 5" id="KW-1133">Transmembrane helix</keyword>
<feature type="transmembrane region" description="Helical" evidence="5">
    <location>
        <begin position="49"/>
        <end position="75"/>
    </location>
</feature>
<gene>
    <name evidence="7" type="ORF">KIPB_010309</name>
</gene>
<feature type="transmembrane region" description="Helical" evidence="5">
    <location>
        <begin position="425"/>
        <end position="446"/>
    </location>
</feature>
<keyword evidence="4 5" id="KW-0472">Membrane</keyword>
<dbReference type="GO" id="GO:0140359">
    <property type="term" value="F:ABC-type transporter activity"/>
    <property type="evidence" value="ECO:0007669"/>
    <property type="project" value="InterPro"/>
</dbReference>
<sequence length="525" mass="57199">DETPALEAGNITTLTEVVKEVPEEDETRPERRHKRHKHIKHKARKVRMVIPFCVLVGIMTLGAFIMTLLNVVVYISAFLEPDFGGVQALLVNCDIATDGTMSLGEKLMQNILTNEEVMERIPYDWTTVIAHNESYSTDSNGDDVLTQVCMSQSEAQQLVLDGDYLVALYIPADYTSTLMAYALASDGVSETPAAPDNLQLYYDGGRTFTTTLITSTYVAATLNAMEDAVSATLLQSMTSSEEDLQDMKDAFTAIAYYGSLGDATSIATAKAYATALATSLAEKASGLPASTAVAASVIVSPAPLDVNNPLDLPYGPAYFATYVPMIVLYVTMIFLSNLVFLTVRQHPGVRMSRTVTAGLRLLLLFAFAAIISLCTSLTMLFLGMDVIDSDELSLTRCVVYLWGFALAFGGLIAAINSVAGFVGNLVCVILLFIQLVCGDAILSISLMPRSLEVVGKALPFYHAVNLIRHLFYGSATNDGVKLHWLVLIAYGVFGYTIAVFCMFWRDFRAMRPKSSFGMRCLLNAY</sequence>
<accession>A0A9K3D525</accession>
<name>A0A9K3D525_9EUKA</name>
<evidence type="ECO:0000256" key="5">
    <source>
        <dbReference type="SAM" id="Phobius"/>
    </source>
</evidence>
<feature type="transmembrane region" description="Helical" evidence="5">
    <location>
        <begin position="482"/>
        <end position="504"/>
    </location>
</feature>
<feature type="non-terminal residue" evidence="7">
    <location>
        <position position="1"/>
    </location>
</feature>
<feature type="transmembrane region" description="Helical" evidence="5">
    <location>
        <begin position="361"/>
        <end position="387"/>
    </location>
</feature>
<dbReference type="InterPro" id="IPR051328">
    <property type="entry name" value="T7SS_ABC-Transporter"/>
</dbReference>
<feature type="transmembrane region" description="Helical" evidence="5">
    <location>
        <begin position="317"/>
        <end position="340"/>
    </location>
</feature>
<protein>
    <recommendedName>
        <fullName evidence="6">ABC-2 type transporter transmembrane domain-containing protein</fullName>
    </recommendedName>
</protein>
<dbReference type="PANTHER" id="PTHR43077:SF5">
    <property type="entry name" value="PHAGE INFECTION PROTEIN"/>
    <property type="match status" value="1"/>
</dbReference>
<dbReference type="PANTHER" id="PTHR43077">
    <property type="entry name" value="TRANSPORT PERMEASE YVFS-RELATED"/>
    <property type="match status" value="1"/>
</dbReference>
<comment type="subcellular location">
    <subcellularLocation>
        <location evidence="1">Membrane</location>
        <topology evidence="1">Multi-pass membrane protein</topology>
    </subcellularLocation>
</comment>
<evidence type="ECO:0000256" key="4">
    <source>
        <dbReference type="ARBA" id="ARBA00023136"/>
    </source>
</evidence>
<dbReference type="InterPro" id="IPR013525">
    <property type="entry name" value="ABC2_TM"/>
</dbReference>
<dbReference type="Pfam" id="PF12698">
    <property type="entry name" value="ABC2_membrane_3"/>
    <property type="match status" value="1"/>
</dbReference>
<dbReference type="AlphaFoldDB" id="A0A9K3D525"/>
<evidence type="ECO:0000256" key="2">
    <source>
        <dbReference type="ARBA" id="ARBA00022692"/>
    </source>
</evidence>
<reference evidence="7 8" key="1">
    <citation type="journal article" date="2018" name="PLoS ONE">
        <title>The draft genome of Kipferlia bialata reveals reductive genome evolution in fornicate parasites.</title>
        <authorList>
            <person name="Tanifuji G."/>
            <person name="Takabayashi S."/>
            <person name="Kume K."/>
            <person name="Takagi M."/>
            <person name="Nakayama T."/>
            <person name="Kamikawa R."/>
            <person name="Inagaki Y."/>
            <person name="Hashimoto T."/>
        </authorList>
    </citation>
    <scope>NUCLEOTIDE SEQUENCE [LARGE SCALE GENOMIC DNA]</scope>
    <source>
        <strain evidence="7">NY0173</strain>
    </source>
</reference>
<dbReference type="EMBL" id="BDIP01003796">
    <property type="protein sequence ID" value="GIQ88132.1"/>
    <property type="molecule type" value="Genomic_DNA"/>
</dbReference>
<dbReference type="GO" id="GO:0016020">
    <property type="term" value="C:membrane"/>
    <property type="evidence" value="ECO:0007669"/>
    <property type="project" value="UniProtKB-SubCell"/>
</dbReference>
<dbReference type="Proteomes" id="UP000265618">
    <property type="component" value="Unassembled WGS sequence"/>
</dbReference>
<keyword evidence="8" id="KW-1185">Reference proteome</keyword>